<reference evidence="10 11" key="1">
    <citation type="submission" date="2019-11" db="EMBL/GenBank/DDBJ databases">
        <title>Paenibacillus monticola sp. nov., a novel PGPR strain isolated from mountain sample in China.</title>
        <authorList>
            <person name="Zhao Q."/>
            <person name="Li H.-P."/>
            <person name="Zhang J.-L."/>
        </authorList>
    </citation>
    <scope>NUCLEOTIDE SEQUENCE [LARGE SCALE GENOMIC DNA]</scope>
    <source>
        <strain evidence="10 11">LC-T2</strain>
    </source>
</reference>
<feature type="binding site" evidence="9">
    <location>
        <position position="41"/>
    </location>
    <ligand>
        <name>Mg(2+)</name>
        <dbReference type="ChEBI" id="CHEBI:18420"/>
    </ligand>
</feature>
<keyword evidence="2 9" id="KW-0808">Transferase</keyword>
<dbReference type="NCBIfam" id="NF003199">
    <property type="entry name" value="PRK04169.1-3"/>
    <property type="match status" value="1"/>
</dbReference>
<dbReference type="Gene3D" id="3.20.20.390">
    <property type="entry name" value="FMN-linked oxidoreductases"/>
    <property type="match status" value="1"/>
</dbReference>
<evidence type="ECO:0000256" key="2">
    <source>
        <dbReference type="ARBA" id="ARBA00022679"/>
    </source>
</evidence>
<keyword evidence="5 9" id="KW-0443">Lipid metabolism</keyword>
<evidence type="ECO:0000256" key="1">
    <source>
        <dbReference type="ARBA" id="ARBA00022516"/>
    </source>
</evidence>
<evidence type="ECO:0000256" key="9">
    <source>
        <dbReference type="HAMAP-Rule" id="MF_00112"/>
    </source>
</evidence>
<feature type="binding site" evidence="9">
    <location>
        <position position="13"/>
    </location>
    <ligand>
        <name>sn-glycerol 1-phosphate</name>
        <dbReference type="ChEBI" id="CHEBI:57685"/>
    </ligand>
</feature>
<dbReference type="GO" id="GO:0046474">
    <property type="term" value="P:glycerophospholipid biosynthetic process"/>
    <property type="evidence" value="ECO:0007669"/>
    <property type="project" value="UniProtKB-UniRule"/>
</dbReference>
<keyword evidence="6 9" id="KW-0594">Phospholipid biosynthesis</keyword>
<dbReference type="Pfam" id="PF01884">
    <property type="entry name" value="PcrB"/>
    <property type="match status" value="1"/>
</dbReference>
<comment type="catalytic activity">
    <reaction evidence="8 9">
        <text>sn-glycerol 1-phosphate + all-trans-heptaprenyl diphosphate = 3-heptaprenyl-sn-glycero-1-phosphate + diphosphate</text>
        <dbReference type="Rhea" id="RHEA:33495"/>
        <dbReference type="ChEBI" id="CHEBI:33019"/>
        <dbReference type="ChEBI" id="CHEBI:57685"/>
        <dbReference type="ChEBI" id="CHEBI:58206"/>
        <dbReference type="ChEBI" id="CHEBI:64781"/>
        <dbReference type="EC" id="2.5.1.n9"/>
    </reaction>
</comment>
<protein>
    <recommendedName>
        <fullName evidence="9">Heptaprenylglyceryl phosphate synthase</fullName>
        <shortName evidence="9">HepGP synthase</shortName>
        <ecNumber evidence="9">2.5.1.n9</ecNumber>
    </recommendedName>
    <alternativeName>
        <fullName evidence="9">Glycerol-1-phosphate heptaprenyltransferase</fullName>
    </alternativeName>
</protein>
<dbReference type="InterPro" id="IPR038597">
    <property type="entry name" value="GGGP/HepGP_synthase_sf"/>
</dbReference>
<dbReference type="InterPro" id="IPR008205">
    <property type="entry name" value="GGGP_HepGP_synthase"/>
</dbReference>
<comment type="pathway">
    <text evidence="9">Membrane lipid metabolism; glycerophospholipid metabolism.</text>
</comment>
<name>A0A7X2H6F7_9BACL</name>
<feature type="binding site" evidence="9">
    <location>
        <begin position="160"/>
        <end position="165"/>
    </location>
    <ligand>
        <name>sn-glycerol 1-phosphate</name>
        <dbReference type="ChEBI" id="CHEBI:57685"/>
    </ligand>
</feature>
<keyword evidence="11" id="KW-1185">Reference proteome</keyword>
<dbReference type="SUPFAM" id="SSF51395">
    <property type="entry name" value="FMN-linked oxidoreductases"/>
    <property type="match status" value="1"/>
</dbReference>
<organism evidence="10 11">
    <name type="scientific">Paenibacillus monticola</name>
    <dbReference type="NCBI Taxonomy" id="2666075"/>
    <lineage>
        <taxon>Bacteria</taxon>
        <taxon>Bacillati</taxon>
        <taxon>Bacillota</taxon>
        <taxon>Bacilli</taxon>
        <taxon>Bacillales</taxon>
        <taxon>Paenibacillaceae</taxon>
        <taxon>Paenibacillus</taxon>
    </lineage>
</organism>
<dbReference type="PANTHER" id="PTHR40029:SF2">
    <property type="entry name" value="HEPTAPRENYLGLYCERYL PHOSPHATE SYNTHASE"/>
    <property type="match status" value="1"/>
</dbReference>
<evidence type="ECO:0000256" key="3">
    <source>
        <dbReference type="ARBA" id="ARBA00022723"/>
    </source>
</evidence>
<dbReference type="GO" id="GO:0120536">
    <property type="term" value="F:heptaprenylglyceryl phosphate synthase activity"/>
    <property type="evidence" value="ECO:0007669"/>
    <property type="project" value="UniProtKB-ARBA"/>
</dbReference>
<dbReference type="InterPro" id="IPR039074">
    <property type="entry name" value="GGGP/HepGP_synthase_I"/>
</dbReference>
<dbReference type="GO" id="GO:0000287">
    <property type="term" value="F:magnesium ion binding"/>
    <property type="evidence" value="ECO:0007669"/>
    <property type="project" value="UniProtKB-UniRule"/>
</dbReference>
<feature type="binding site" evidence="9">
    <location>
        <position position="190"/>
    </location>
    <ligand>
        <name>sn-glycerol 1-phosphate</name>
        <dbReference type="ChEBI" id="CHEBI:57685"/>
    </ligand>
</feature>
<feature type="binding site" evidence="9">
    <location>
        <position position="15"/>
    </location>
    <ligand>
        <name>Mg(2+)</name>
        <dbReference type="ChEBI" id="CHEBI:18420"/>
    </ligand>
</feature>
<evidence type="ECO:0000256" key="5">
    <source>
        <dbReference type="ARBA" id="ARBA00023098"/>
    </source>
</evidence>
<sequence>MQQMIKPWRHVFKLDPDRELGDQDLEAICLSGTDALLIGGSTGITYANTVKLLSRVRQYDLPCALEVSDLEAAVPGFDLYLIPMVLNTPDPDWIVGQHRRAIERYGFLIPWDLLLTEGYIVLNGDSSVARLTSAETSLSAAEAAAYAQVADKLMSLPIVYLEYSGMFGDMDTVRTVRETVEYGQLFYGGGITSVHEAEQAAALCDTVVVGNIIYRDMQQALLTVETVQKTQQLKYD</sequence>
<comment type="caution">
    <text evidence="9">Lacks conserved residue(s) required for the propagation of feature annotation.</text>
</comment>
<evidence type="ECO:0000256" key="4">
    <source>
        <dbReference type="ARBA" id="ARBA00022842"/>
    </source>
</evidence>
<comment type="function">
    <text evidence="9">Prenyltransferase that catalyzes in vivo the transfer of the heptaprenyl moiety of heptaprenyl pyrophosphate (HepPP; 35 carbon atoms) to the C3 hydroxyl of sn-glycerol-1-phosphate (G1P), producing heptaprenylglyceryl phosphate (HepGP). This reaction is an ether-bond-formation step in the biosynthesis of archaea-type G1P-based membrane lipids found in Bacillales.</text>
</comment>
<dbReference type="EC" id="2.5.1.n9" evidence="9"/>
<evidence type="ECO:0000256" key="7">
    <source>
        <dbReference type="ARBA" id="ARBA00023264"/>
    </source>
</evidence>
<comment type="similarity">
    <text evidence="9">Belongs to the GGGP/HepGP synthase family. Group I subfamily.</text>
</comment>
<keyword evidence="7 9" id="KW-1208">Phospholipid metabolism</keyword>
<proteinExistence type="inferred from homology"/>
<comment type="subunit">
    <text evidence="9">Homodimer.</text>
</comment>
<evidence type="ECO:0000313" key="10">
    <source>
        <dbReference type="EMBL" id="MRN54387.1"/>
    </source>
</evidence>
<evidence type="ECO:0000313" key="11">
    <source>
        <dbReference type="Proteomes" id="UP000463051"/>
    </source>
</evidence>
<comment type="caution">
    <text evidence="10">The sequence shown here is derived from an EMBL/GenBank/DDBJ whole genome shotgun (WGS) entry which is preliminary data.</text>
</comment>
<dbReference type="AlphaFoldDB" id="A0A7X2H6F7"/>
<dbReference type="PANTHER" id="PTHR40029">
    <property type="match status" value="1"/>
</dbReference>
<dbReference type="NCBIfam" id="NF003197">
    <property type="entry name" value="PRK04169.1-1"/>
    <property type="match status" value="1"/>
</dbReference>
<feature type="binding site" evidence="9">
    <location>
        <begin position="210"/>
        <end position="211"/>
    </location>
    <ligand>
        <name>sn-glycerol 1-phosphate</name>
        <dbReference type="ChEBI" id="CHEBI:57685"/>
    </ligand>
</feature>
<dbReference type="Proteomes" id="UP000463051">
    <property type="component" value="Unassembled WGS sequence"/>
</dbReference>
<evidence type="ECO:0000256" key="8">
    <source>
        <dbReference type="ARBA" id="ARBA00048318"/>
    </source>
</evidence>
<keyword evidence="1 9" id="KW-0444">Lipid biosynthesis</keyword>
<accession>A0A7X2H6F7</accession>
<gene>
    <name evidence="9" type="primary">pcrB</name>
    <name evidence="10" type="ORF">GJB61_15470</name>
</gene>
<dbReference type="NCBIfam" id="TIGR01768">
    <property type="entry name" value="GGGP-family"/>
    <property type="match status" value="1"/>
</dbReference>
<dbReference type="UniPathway" id="UPA00940"/>
<comment type="cofactor">
    <cofactor evidence="9">
        <name>Mg(2+)</name>
        <dbReference type="ChEBI" id="CHEBI:18420"/>
    </cofactor>
</comment>
<dbReference type="EMBL" id="WJXB01000004">
    <property type="protein sequence ID" value="MRN54387.1"/>
    <property type="molecule type" value="Genomic_DNA"/>
</dbReference>
<keyword evidence="3 9" id="KW-0479">Metal-binding</keyword>
<keyword evidence="4 9" id="KW-0460">Magnesium</keyword>
<dbReference type="HAMAP" id="MF_00112">
    <property type="entry name" value="GGGP_HepGP_synthase"/>
    <property type="match status" value="1"/>
</dbReference>
<evidence type="ECO:0000256" key="6">
    <source>
        <dbReference type="ARBA" id="ARBA00023209"/>
    </source>
</evidence>
<dbReference type="CDD" id="cd02812">
    <property type="entry name" value="PcrB_like"/>
    <property type="match status" value="1"/>
</dbReference>